<feature type="transmembrane region" description="Helical" evidence="11">
    <location>
        <begin position="288"/>
        <end position="305"/>
    </location>
</feature>
<feature type="transmembrane region" description="Helical" evidence="11">
    <location>
        <begin position="144"/>
        <end position="161"/>
    </location>
</feature>
<feature type="transmembrane region" description="Helical" evidence="11">
    <location>
        <begin position="76"/>
        <end position="97"/>
    </location>
</feature>
<dbReference type="PANTHER" id="PTHR43221">
    <property type="entry name" value="PROTEASE HTPX"/>
    <property type="match status" value="1"/>
</dbReference>
<evidence type="ECO:0000256" key="1">
    <source>
        <dbReference type="ARBA" id="ARBA00001947"/>
    </source>
</evidence>
<protein>
    <submittedName>
        <fullName evidence="13">Protease HtpX</fullName>
    </submittedName>
</protein>
<feature type="transmembrane region" description="Helical" evidence="11">
    <location>
        <begin position="262"/>
        <end position="282"/>
    </location>
</feature>
<gene>
    <name evidence="13" type="primary">htpX_2</name>
    <name evidence="13" type="ORF">Pan216_36690</name>
</gene>
<keyword evidence="4 11" id="KW-0812">Transmembrane</keyword>
<dbReference type="EMBL" id="CP036279">
    <property type="protein sequence ID" value="QDU62799.1"/>
    <property type="molecule type" value="Genomic_DNA"/>
</dbReference>
<keyword evidence="6" id="KW-0378">Hydrolase</keyword>
<keyword evidence="10 11" id="KW-0472">Membrane</keyword>
<evidence type="ECO:0000256" key="9">
    <source>
        <dbReference type="ARBA" id="ARBA00023049"/>
    </source>
</evidence>
<feature type="transmembrane region" description="Helical" evidence="11">
    <location>
        <begin position="12"/>
        <end position="33"/>
    </location>
</feature>
<name>A0A518B744_9BACT</name>
<feature type="transmembrane region" description="Helical" evidence="11">
    <location>
        <begin position="54"/>
        <end position="70"/>
    </location>
</feature>
<organism evidence="13 14">
    <name type="scientific">Kolteria novifilia</name>
    <dbReference type="NCBI Taxonomy" id="2527975"/>
    <lineage>
        <taxon>Bacteria</taxon>
        <taxon>Pseudomonadati</taxon>
        <taxon>Planctomycetota</taxon>
        <taxon>Planctomycetia</taxon>
        <taxon>Kolteriales</taxon>
        <taxon>Kolteriaceae</taxon>
        <taxon>Kolteria</taxon>
    </lineage>
</organism>
<proteinExistence type="predicted"/>
<evidence type="ECO:0000256" key="7">
    <source>
        <dbReference type="ARBA" id="ARBA00022833"/>
    </source>
</evidence>
<keyword evidence="7" id="KW-0862">Zinc</keyword>
<dbReference type="GO" id="GO:0046872">
    <property type="term" value="F:metal ion binding"/>
    <property type="evidence" value="ECO:0007669"/>
    <property type="project" value="UniProtKB-KW"/>
</dbReference>
<evidence type="ECO:0000313" key="14">
    <source>
        <dbReference type="Proteomes" id="UP000317093"/>
    </source>
</evidence>
<reference evidence="13 14" key="1">
    <citation type="submission" date="2019-02" db="EMBL/GenBank/DDBJ databases">
        <title>Deep-cultivation of Planctomycetes and their phenomic and genomic characterization uncovers novel biology.</title>
        <authorList>
            <person name="Wiegand S."/>
            <person name="Jogler M."/>
            <person name="Boedeker C."/>
            <person name="Pinto D."/>
            <person name="Vollmers J."/>
            <person name="Rivas-Marin E."/>
            <person name="Kohn T."/>
            <person name="Peeters S.H."/>
            <person name="Heuer A."/>
            <person name="Rast P."/>
            <person name="Oberbeckmann S."/>
            <person name="Bunk B."/>
            <person name="Jeske O."/>
            <person name="Meyerdierks A."/>
            <person name="Storesund J.E."/>
            <person name="Kallscheuer N."/>
            <person name="Luecker S."/>
            <person name="Lage O.M."/>
            <person name="Pohl T."/>
            <person name="Merkel B.J."/>
            <person name="Hornburger P."/>
            <person name="Mueller R.-W."/>
            <person name="Bruemmer F."/>
            <person name="Labrenz M."/>
            <person name="Spormann A.M."/>
            <person name="Op den Camp H."/>
            <person name="Overmann J."/>
            <person name="Amann R."/>
            <person name="Jetten M.S.M."/>
            <person name="Mascher T."/>
            <person name="Medema M.H."/>
            <person name="Devos D.P."/>
            <person name="Kaster A.-K."/>
            <person name="Ovreas L."/>
            <person name="Rohde M."/>
            <person name="Galperin M.Y."/>
            <person name="Jogler C."/>
        </authorList>
    </citation>
    <scope>NUCLEOTIDE SEQUENCE [LARGE SCALE GENOMIC DNA]</scope>
    <source>
        <strain evidence="13 14">Pan216</strain>
    </source>
</reference>
<comment type="cofactor">
    <cofactor evidence="1">
        <name>Zn(2+)</name>
        <dbReference type="ChEBI" id="CHEBI:29105"/>
    </cofactor>
</comment>
<evidence type="ECO:0000313" key="13">
    <source>
        <dbReference type="EMBL" id="QDU62799.1"/>
    </source>
</evidence>
<evidence type="ECO:0000256" key="10">
    <source>
        <dbReference type="ARBA" id="ARBA00023136"/>
    </source>
</evidence>
<evidence type="ECO:0000256" key="8">
    <source>
        <dbReference type="ARBA" id="ARBA00022989"/>
    </source>
</evidence>
<feature type="transmembrane region" description="Helical" evidence="11">
    <location>
        <begin position="634"/>
        <end position="659"/>
    </location>
</feature>
<keyword evidence="2" id="KW-1003">Cell membrane</keyword>
<dbReference type="InterPro" id="IPR050083">
    <property type="entry name" value="HtpX_protease"/>
</dbReference>
<dbReference type="InterPro" id="IPR001915">
    <property type="entry name" value="Peptidase_M48"/>
</dbReference>
<dbReference type="OrthoDB" id="15218at2"/>
<evidence type="ECO:0000256" key="11">
    <source>
        <dbReference type="SAM" id="Phobius"/>
    </source>
</evidence>
<sequence>MDVFVREALWPFAFVSISGLLTLVTTWVAGRLVRAEPDHPAIAERLQQYRMRSWAVQVLLAFVGYVVFSPEGLAPWAPLVLFGIFLANAIAFAVGDHPTRRKVFQDDYSLGEVVGRSLTWYLAMSGHWMAITLVPFVVYLAGPAGWLVGIALIGSVTLWLSRLPQVACWFLNASELAKADLLARFAGVSERSSAPRPEVKVYGSSRGTVINAFAFPSLRQPVVLLTHHFVESLSLDEAGAIFAHETAHMEQFDKRLLQRQRCIDLGLLLLGGLGPALLLTFAPYGMGWFLWGWMPFVLVAIMIRSQGVQQRETEADLRAVELCGDGEALIRGLVKVHESLLIPRRVDPDVEQSDSHPSLSHRVQAIRAAIGPSFQEDDGGENVPPEKSPLAETAAVAEKGDRPPIDSWEAFASAESLHRVVVLENRRLTWMDFPKTEPPPDLTSDSLESLRKRAESLASVVYSGLGEVRVVAKKSDLILRVVNVDGGATELGVRREDAQRLQAALDRIDGQLSSVRSRSETPLPRLVAAVASVVGILALDDFSGAVAPGLFWLFIIGMAALGWACRSWLAALGGVSLAVGISLLVTGEFGGDSGGQGMWVVAALLLCGVYSLYKVLAEEASTTPPEAPFWGRPTVVATILFVVGVPGLLLAPAGLFGALSGEPSASTSFTSLFFLFPVVGATAAFATKERRWQKRGGVIGGLVALLLVVALASSAELSQVPDPLAGPMPTLAIEERLFAPERETTLGGYFWGLSLAPSLDRFIARPVGGGRTVAGSVYRVADFEGNDSDVAARDLAFIDGGRLLALRYGDAGIELQALSASDPRQVLWRLSLEEVDPMQPTTFQAAGESWSVVQGLHQGVTTRWSGRVGSPEIESRTWPASPPLAQWRLVGNGDRMLEVQMDMPWAEGNQIDLLEFFVQLPWMGTPEWLWKFVGPEGKAEPLFASRLAPDCRPAPAADQVLCGCQNTRGRTFWLFNLANATYEPVAGFDISPNWAWDGKRLVVARQHDLVVVDLASREGLRIPLPIDAQQWQAQVSIAESGILLAWPIHQGRDFRVVLLSVE</sequence>
<dbReference type="Gene3D" id="3.30.2010.10">
    <property type="entry name" value="Metalloproteases ('zincins'), catalytic domain"/>
    <property type="match status" value="1"/>
</dbReference>
<feature type="transmembrane region" description="Helical" evidence="11">
    <location>
        <begin position="545"/>
        <end position="563"/>
    </location>
</feature>
<evidence type="ECO:0000256" key="4">
    <source>
        <dbReference type="ARBA" id="ARBA00022692"/>
    </source>
</evidence>
<evidence type="ECO:0000256" key="6">
    <source>
        <dbReference type="ARBA" id="ARBA00022801"/>
    </source>
</evidence>
<dbReference type="Pfam" id="PF01435">
    <property type="entry name" value="Peptidase_M48"/>
    <property type="match status" value="1"/>
</dbReference>
<feature type="transmembrane region" description="Helical" evidence="11">
    <location>
        <begin position="568"/>
        <end position="585"/>
    </location>
</feature>
<keyword evidence="14" id="KW-1185">Reference proteome</keyword>
<keyword evidence="8 11" id="KW-1133">Transmembrane helix</keyword>
<accession>A0A518B744</accession>
<keyword evidence="3 13" id="KW-0645">Protease</keyword>
<feature type="transmembrane region" description="Helical" evidence="11">
    <location>
        <begin position="698"/>
        <end position="715"/>
    </location>
</feature>
<dbReference type="Proteomes" id="UP000317093">
    <property type="component" value="Chromosome"/>
</dbReference>
<evidence type="ECO:0000259" key="12">
    <source>
        <dbReference type="Pfam" id="PF01435"/>
    </source>
</evidence>
<dbReference type="GO" id="GO:0006508">
    <property type="term" value="P:proteolysis"/>
    <property type="evidence" value="ECO:0007669"/>
    <property type="project" value="UniProtKB-KW"/>
</dbReference>
<feature type="transmembrane region" description="Helical" evidence="11">
    <location>
        <begin position="118"/>
        <end position="138"/>
    </location>
</feature>
<evidence type="ECO:0000256" key="2">
    <source>
        <dbReference type="ARBA" id="ARBA00022475"/>
    </source>
</evidence>
<keyword evidence="5" id="KW-0479">Metal-binding</keyword>
<feature type="domain" description="Peptidase M48" evidence="12">
    <location>
        <begin position="180"/>
        <end position="368"/>
    </location>
</feature>
<dbReference type="GO" id="GO:0004222">
    <property type="term" value="F:metalloendopeptidase activity"/>
    <property type="evidence" value="ECO:0007669"/>
    <property type="project" value="InterPro"/>
</dbReference>
<dbReference type="KEGG" id="knv:Pan216_36690"/>
<dbReference type="PANTHER" id="PTHR43221:SF2">
    <property type="entry name" value="PROTEASE HTPX HOMOLOG"/>
    <property type="match status" value="1"/>
</dbReference>
<feature type="transmembrane region" description="Helical" evidence="11">
    <location>
        <begin position="665"/>
        <end position="686"/>
    </location>
</feature>
<feature type="transmembrane region" description="Helical" evidence="11">
    <location>
        <begin position="523"/>
        <end position="539"/>
    </location>
</feature>
<dbReference type="AlphaFoldDB" id="A0A518B744"/>
<feature type="transmembrane region" description="Helical" evidence="11">
    <location>
        <begin position="597"/>
        <end position="613"/>
    </location>
</feature>
<dbReference type="RefSeq" id="WP_145259802.1">
    <property type="nucleotide sequence ID" value="NZ_CP036279.1"/>
</dbReference>
<evidence type="ECO:0000256" key="5">
    <source>
        <dbReference type="ARBA" id="ARBA00022723"/>
    </source>
</evidence>
<evidence type="ECO:0000256" key="3">
    <source>
        <dbReference type="ARBA" id="ARBA00022670"/>
    </source>
</evidence>
<keyword evidence="9" id="KW-0482">Metalloprotease</keyword>